<evidence type="ECO:0008006" key="4">
    <source>
        <dbReference type="Google" id="ProtNLM"/>
    </source>
</evidence>
<evidence type="ECO:0000313" key="2">
    <source>
        <dbReference type="EMBL" id="KAK4222153.1"/>
    </source>
</evidence>
<dbReference type="AlphaFoldDB" id="A0AAN6YMV3"/>
<keyword evidence="1" id="KW-1133">Transmembrane helix</keyword>
<comment type="caution">
    <text evidence="2">The sequence shown here is derived from an EMBL/GenBank/DDBJ whole genome shotgun (WGS) entry which is preliminary data.</text>
</comment>
<dbReference type="EMBL" id="MU865488">
    <property type="protein sequence ID" value="KAK4222153.1"/>
    <property type="molecule type" value="Genomic_DNA"/>
</dbReference>
<accession>A0AAN6YMV3</accession>
<reference evidence="2" key="2">
    <citation type="submission" date="2023-05" db="EMBL/GenBank/DDBJ databases">
        <authorList>
            <consortium name="Lawrence Berkeley National Laboratory"/>
            <person name="Steindorff A."/>
            <person name="Hensen N."/>
            <person name="Bonometti L."/>
            <person name="Westerberg I."/>
            <person name="Brannstrom I.O."/>
            <person name="Guillou S."/>
            <person name="Cros-Aarteil S."/>
            <person name="Calhoun S."/>
            <person name="Haridas S."/>
            <person name="Kuo A."/>
            <person name="Mondo S."/>
            <person name="Pangilinan J."/>
            <person name="Riley R."/>
            <person name="Labutti K."/>
            <person name="Andreopoulos B."/>
            <person name="Lipzen A."/>
            <person name="Chen C."/>
            <person name="Yanf M."/>
            <person name="Daum C."/>
            <person name="Ng V."/>
            <person name="Clum A."/>
            <person name="Ohm R."/>
            <person name="Martin F."/>
            <person name="Silar P."/>
            <person name="Natvig D."/>
            <person name="Lalanne C."/>
            <person name="Gautier V."/>
            <person name="Ament-Velasquez S.L."/>
            <person name="Kruys A."/>
            <person name="Hutchinson M.I."/>
            <person name="Powell A.J."/>
            <person name="Barry K."/>
            <person name="Miller A.N."/>
            <person name="Grigoriev I.V."/>
            <person name="Debuchy R."/>
            <person name="Gladieux P."/>
            <person name="Thoren M.H."/>
            <person name="Johannesson H."/>
        </authorList>
    </citation>
    <scope>NUCLEOTIDE SEQUENCE</scope>
    <source>
        <strain evidence="2">CBS 990.96</strain>
    </source>
</reference>
<dbReference type="Proteomes" id="UP001301958">
    <property type="component" value="Unassembled WGS sequence"/>
</dbReference>
<name>A0AAN6YMV3_9PEZI</name>
<protein>
    <recommendedName>
        <fullName evidence="4">Transmembrane protein</fullName>
    </recommendedName>
</protein>
<sequence>MKEQKAFSNLKSNIQSSTNKPFFPLPTVILSLFLFPPNRKTFVSISIFFNSFLSLFSVLLLFSWWWRWCWFFQIHLFLRFLVLFLYFCSTVHFSFVLFSIGFPSRRFSTDLLSVC</sequence>
<keyword evidence="3" id="KW-1185">Reference proteome</keyword>
<keyword evidence="1" id="KW-0812">Transmembrane</keyword>
<proteinExistence type="predicted"/>
<gene>
    <name evidence="2" type="ORF">QBC38DRAFT_490545</name>
</gene>
<evidence type="ECO:0000313" key="3">
    <source>
        <dbReference type="Proteomes" id="UP001301958"/>
    </source>
</evidence>
<organism evidence="2 3">
    <name type="scientific">Podospora fimiseda</name>
    <dbReference type="NCBI Taxonomy" id="252190"/>
    <lineage>
        <taxon>Eukaryota</taxon>
        <taxon>Fungi</taxon>
        <taxon>Dikarya</taxon>
        <taxon>Ascomycota</taxon>
        <taxon>Pezizomycotina</taxon>
        <taxon>Sordariomycetes</taxon>
        <taxon>Sordariomycetidae</taxon>
        <taxon>Sordariales</taxon>
        <taxon>Podosporaceae</taxon>
        <taxon>Podospora</taxon>
    </lineage>
</organism>
<reference evidence="2" key="1">
    <citation type="journal article" date="2023" name="Mol. Phylogenet. Evol.">
        <title>Genome-scale phylogeny and comparative genomics of the fungal order Sordariales.</title>
        <authorList>
            <person name="Hensen N."/>
            <person name="Bonometti L."/>
            <person name="Westerberg I."/>
            <person name="Brannstrom I.O."/>
            <person name="Guillou S."/>
            <person name="Cros-Aarteil S."/>
            <person name="Calhoun S."/>
            <person name="Haridas S."/>
            <person name="Kuo A."/>
            <person name="Mondo S."/>
            <person name="Pangilinan J."/>
            <person name="Riley R."/>
            <person name="LaButti K."/>
            <person name="Andreopoulos B."/>
            <person name="Lipzen A."/>
            <person name="Chen C."/>
            <person name="Yan M."/>
            <person name="Daum C."/>
            <person name="Ng V."/>
            <person name="Clum A."/>
            <person name="Steindorff A."/>
            <person name="Ohm R.A."/>
            <person name="Martin F."/>
            <person name="Silar P."/>
            <person name="Natvig D.O."/>
            <person name="Lalanne C."/>
            <person name="Gautier V."/>
            <person name="Ament-Velasquez S.L."/>
            <person name="Kruys A."/>
            <person name="Hutchinson M.I."/>
            <person name="Powell A.J."/>
            <person name="Barry K."/>
            <person name="Miller A.N."/>
            <person name="Grigoriev I.V."/>
            <person name="Debuchy R."/>
            <person name="Gladieux P."/>
            <person name="Hiltunen Thoren M."/>
            <person name="Johannesson H."/>
        </authorList>
    </citation>
    <scope>NUCLEOTIDE SEQUENCE</scope>
    <source>
        <strain evidence="2">CBS 990.96</strain>
    </source>
</reference>
<evidence type="ECO:0000256" key="1">
    <source>
        <dbReference type="SAM" id="Phobius"/>
    </source>
</evidence>
<feature type="transmembrane region" description="Helical" evidence="1">
    <location>
        <begin position="42"/>
        <end position="64"/>
    </location>
</feature>
<feature type="transmembrane region" description="Helical" evidence="1">
    <location>
        <begin position="76"/>
        <end position="102"/>
    </location>
</feature>
<keyword evidence="1" id="KW-0472">Membrane</keyword>